<comment type="subcellular location">
    <subcellularLocation>
        <location evidence="1">Endoplasmic reticulum membrane</location>
        <topology evidence="1">Multi-pass membrane protein</topology>
    </subcellularLocation>
</comment>
<keyword evidence="2 6" id="KW-0812">Transmembrane</keyword>
<evidence type="ECO:0000256" key="3">
    <source>
        <dbReference type="ARBA" id="ARBA00022824"/>
    </source>
</evidence>
<feature type="transmembrane region" description="Helical" evidence="6">
    <location>
        <begin position="64"/>
        <end position="88"/>
    </location>
</feature>
<dbReference type="InterPro" id="IPR003388">
    <property type="entry name" value="Reticulon"/>
</dbReference>
<protein>
    <recommendedName>
        <fullName evidence="7">Reticulon domain-containing protein</fullName>
    </recommendedName>
</protein>
<gene>
    <name evidence="8" type="ORF">SAY87_021429</name>
</gene>
<dbReference type="EMBL" id="JAXIOK010000016">
    <property type="protein sequence ID" value="KAK4752631.1"/>
    <property type="molecule type" value="Genomic_DNA"/>
</dbReference>
<feature type="domain" description="Reticulon" evidence="7">
    <location>
        <begin position="94"/>
        <end position="172"/>
    </location>
</feature>
<dbReference type="Proteomes" id="UP001345219">
    <property type="component" value="Chromosome 16"/>
</dbReference>
<evidence type="ECO:0000256" key="5">
    <source>
        <dbReference type="ARBA" id="ARBA00023136"/>
    </source>
</evidence>
<reference evidence="8 9" key="1">
    <citation type="journal article" date="2023" name="Hortic Res">
        <title>Pangenome of water caltrop reveals structural variations and asymmetric subgenome divergence after allopolyploidization.</title>
        <authorList>
            <person name="Zhang X."/>
            <person name="Chen Y."/>
            <person name="Wang L."/>
            <person name="Yuan Y."/>
            <person name="Fang M."/>
            <person name="Shi L."/>
            <person name="Lu R."/>
            <person name="Comes H.P."/>
            <person name="Ma Y."/>
            <person name="Chen Y."/>
            <person name="Huang G."/>
            <person name="Zhou Y."/>
            <person name="Zheng Z."/>
            <person name="Qiu Y."/>
        </authorList>
    </citation>
    <scope>NUCLEOTIDE SEQUENCE [LARGE SCALE GENOMIC DNA]</scope>
    <source>
        <tissue evidence="8">Roots</tissue>
    </source>
</reference>
<keyword evidence="3" id="KW-0256">Endoplasmic reticulum</keyword>
<feature type="transmembrane region" description="Helical" evidence="6">
    <location>
        <begin position="32"/>
        <end position="52"/>
    </location>
</feature>
<dbReference type="PANTHER" id="PTHR21148">
    <property type="entry name" value="THIOREDOXIN DOMAIN-CONTAINING PROTEIN 9"/>
    <property type="match status" value="1"/>
</dbReference>
<organism evidence="8 9">
    <name type="scientific">Trapa incisa</name>
    <dbReference type="NCBI Taxonomy" id="236973"/>
    <lineage>
        <taxon>Eukaryota</taxon>
        <taxon>Viridiplantae</taxon>
        <taxon>Streptophyta</taxon>
        <taxon>Embryophyta</taxon>
        <taxon>Tracheophyta</taxon>
        <taxon>Spermatophyta</taxon>
        <taxon>Magnoliopsida</taxon>
        <taxon>eudicotyledons</taxon>
        <taxon>Gunneridae</taxon>
        <taxon>Pentapetalae</taxon>
        <taxon>rosids</taxon>
        <taxon>malvids</taxon>
        <taxon>Myrtales</taxon>
        <taxon>Lythraceae</taxon>
        <taxon>Trapa</taxon>
    </lineage>
</organism>
<sequence length="316" mass="35887">MVDIVSDPPHLVFSPCRCYSSLKISKVPLWEILILVGVFQFTMLWAVASVLFRFPSISFSIVEFLFEVAGYNVIPFASNVFFLLVFILFLWAKSATLLGALLAWSVPYLYDRYQDHIDPKLFIANVTQQVLTVAKAVEDKLDDEIATLDRLDMDDMEVLREKRLQQMKKMAEKQRLWISLIHGDYSNREGVFFRFNVIGLYRGLLKCLGKVLVAVKLGEAGLALLKDFANFVCSYNLTPELKTNIQIEKYNLRSTSMISRHAYLLPLDAVETEIDGHKAIVGWGRASRCRGVLILPRSTYCTGGGEIIFECHRPSG</sequence>
<name>A0AAN7JRP2_9MYRT</name>
<evidence type="ECO:0000256" key="6">
    <source>
        <dbReference type="SAM" id="Phobius"/>
    </source>
</evidence>
<proteinExistence type="predicted"/>
<keyword evidence="4 6" id="KW-1133">Transmembrane helix</keyword>
<dbReference type="PROSITE" id="PS50845">
    <property type="entry name" value="RETICULON"/>
    <property type="match status" value="1"/>
</dbReference>
<evidence type="ECO:0000259" key="7">
    <source>
        <dbReference type="PROSITE" id="PS50845"/>
    </source>
</evidence>
<evidence type="ECO:0000256" key="2">
    <source>
        <dbReference type="ARBA" id="ARBA00022692"/>
    </source>
</evidence>
<evidence type="ECO:0000313" key="9">
    <source>
        <dbReference type="Proteomes" id="UP001345219"/>
    </source>
</evidence>
<dbReference type="AlphaFoldDB" id="A0AAN7JRP2"/>
<evidence type="ECO:0000256" key="1">
    <source>
        <dbReference type="ARBA" id="ARBA00004477"/>
    </source>
</evidence>
<evidence type="ECO:0000313" key="8">
    <source>
        <dbReference type="EMBL" id="KAK4752631.1"/>
    </source>
</evidence>
<keyword evidence="9" id="KW-1185">Reference proteome</keyword>
<evidence type="ECO:0000256" key="4">
    <source>
        <dbReference type="ARBA" id="ARBA00022989"/>
    </source>
</evidence>
<keyword evidence="5 6" id="KW-0472">Membrane</keyword>
<dbReference type="GO" id="GO:0005789">
    <property type="term" value="C:endoplasmic reticulum membrane"/>
    <property type="evidence" value="ECO:0007669"/>
    <property type="project" value="UniProtKB-SubCell"/>
</dbReference>
<accession>A0AAN7JRP2</accession>
<comment type="caution">
    <text evidence="8">The sequence shown here is derived from an EMBL/GenBank/DDBJ whole genome shotgun (WGS) entry which is preliminary data.</text>
</comment>